<organism evidence="14 15">
    <name type="scientific">Colletotrichum nymphaeae SA-01</name>
    <dbReference type="NCBI Taxonomy" id="1460502"/>
    <lineage>
        <taxon>Eukaryota</taxon>
        <taxon>Fungi</taxon>
        <taxon>Dikarya</taxon>
        <taxon>Ascomycota</taxon>
        <taxon>Pezizomycotina</taxon>
        <taxon>Sordariomycetes</taxon>
        <taxon>Hypocreomycetidae</taxon>
        <taxon>Glomerellales</taxon>
        <taxon>Glomerellaceae</taxon>
        <taxon>Colletotrichum</taxon>
        <taxon>Colletotrichum acutatum species complex</taxon>
    </lineage>
</organism>
<evidence type="ECO:0000256" key="6">
    <source>
        <dbReference type="ARBA" id="ARBA00023136"/>
    </source>
</evidence>
<evidence type="ECO:0000256" key="11">
    <source>
        <dbReference type="SAM" id="Phobius"/>
    </source>
</evidence>
<feature type="coiled-coil region" evidence="9">
    <location>
        <begin position="827"/>
        <end position="857"/>
    </location>
</feature>
<evidence type="ECO:0000313" key="14">
    <source>
        <dbReference type="EMBL" id="KXH48569.1"/>
    </source>
</evidence>
<dbReference type="PROSITE" id="PS00216">
    <property type="entry name" value="SUGAR_TRANSPORT_1"/>
    <property type="match status" value="1"/>
</dbReference>
<dbReference type="InterPro" id="IPR001680">
    <property type="entry name" value="WD40_rpt"/>
</dbReference>
<sequence length="2128" mass="237958">MDPIDRIHESGRQSPVHELNLHETTTDPALGVTPYVTNTNTTPPFKQYVPNLDRAPEFEVKWESGDAQDPRSWPTWYKAFTVTTVSLGATVVSLFSTLYTSGIPGLQADFHVSKLVALLGLTTYLFGMAAGSLVVAPMSESLGRRPLYIASMAAFLVLVLPSALAENITTIIATRFFGGFFGSTMMSNSPATVNDIVSGKHRALALGFWSIGPANGPVYGPLIGGFVYQYMGWRWTNWIVLIVGGVVFVLLTSVKETYAPVLLRRRATEKSRITGDDRWWTRYDHGQGFWPLLKINLYRPLKMMCTEPICMFWNAYIGIVYATLYLCFVAYPIAFQQERGWAPGIGGLAFLGIGCGTLIPIAAEPLLRRIVNLHPKDPATGNVKPEARVSVVCIGAVLLAVGQLWFAWTCRPGTHWIVSILAGVPYGAGNACTFIYANNYMAQSYGVYAASALAGNMVVRSIMGACLPLAGPSMYGTLGLNWAGTLLGIVEMLCVSIPVAFYFYGYKIRQRNSLIFFDFPFKTAISINEYQRLQCWLTPYFGQQKSPVVMRFARLKFWHKDKKGDVSSTQSAQPSNSPSAPDSVSADSLQERLWIEAYHSLEAEEKSIVEAYEELLVHRLENISGDSGSLGSPEITPETLKTPDQLKRFVDAGLEESEKIAAVKKNIENFNQIFLAVKEVMSVVVLAAPQAAIPWSCISFSLQVLANPLTESSINREGITYVLSTMDWYCNLVKLLIDGEDRSKKLRDELEKQIVELYKRLLLYQMKSVCRYYKSQILVLLGDVFKIDDWTGELTGVKEAEDQVRVRLGQYQSSSICDSLKTLAGAMQHQTNQIQDLSSLIQKQNQAQQDRDKHRDREICLIDFRQKVDPHHEKDRIQIDKGGLLRDAYSWVLDHESYQRWHKETRHKILWIKGDPGKGKTMLLCGIIDELEMDPTHTLSYFFCQATETTLNSATAVLRGLIYGIAKRYPQVDRYIYEKYKDGGGKAAFEGDSAWGVMCGILKAILDDPMMNGVLLIVDALDECVEGRQKLLDFICERSNDSRAKWIVSSRNWLEIETNLDRITERTSALSLELNSDLVAHAVRTYIRRRVDKLAEKRPYHDDLELRNHVEEYLNKNSSDTFLWVALVCDALRQDNILRRAHVIGPKGVLQTFPKGLDKLYKRMFQYISGTMDADLCKDVLAVTAILERSVTSLELCSIMGQSQHFDGKVETLQDAVRCCGSFLSLRDGTVYFVHQSAQDFLLNKEEDAFDSIFPDGVEDVHWAVCLRSMDAISKIVRRDIYELQDVGVARNDITVLNPDPLASVAYSCAYWMKHLEESNPATYIKDDGVVDEFLQSKFLYWLEALALLGELTQAVRGIQKLQHVILIAAERGKSSMNNESLADLVHDANRFLLYHKELIAEFPLQIYESALLFSPEESVIRKLFFEDHAPEWISIMPGLDITWDAHLQSLPGHESSINTAVYSPDGQWILSTSEDGTAKLWQADSGNCELRYGGFGEGLHRLFKIIAKAGVGSAVFSGDSLTFTAASWNGVIKVWNIKTNQVDIFRGHEEVTMATTMAISPDGRTFAYGLENRVIHIWNMDTKTSARTPMGIKDVDSLSFTTDGRWLVSVFRNDVIRIWNSSTGECKKEIRCQGGWKVKISGDGQLIALGNLDRDVRVWETKSGRLIHNFERDFKYGESRSFINFWSLDFSNDGVFLAASFSDCICVWSMATGALTWKTSRCGDGNTSLAFSPDNERLVTGFSDGTIKIWDLAKSNKSMASSGSAQSLCYSDEHHFAAYHPECQEIATWGRSTGHDVEEQKFHVDDAAVIVMSKDNQKLALASSSGQLTIWETKTGAHTQLLGANSADAKGDNTTDDLDDETGGRVKEIKSLAFRNSFQLACGSLETIRILNISDGTTAQTHHEAGEYVELMEFSTDGQWLAYMSSYLTTEPIFSLRVWNTATGKCFSPSVTESPNEEIASLSFSIDGQLLASTSYDSIRLWDVATGLCLRQMEMGWAYIAVSFDADIKGRLNTQFGFLTIEDPVPGHLSLSNLDANICGDAGAAARGLEKAPYAEDSRESSWLDFCGYGFSTELDWLVLDGRRLLWIPPDYRANKFSRITPIINQSALIWISMAGRLVRLYIPSRG</sequence>
<evidence type="ECO:0000256" key="9">
    <source>
        <dbReference type="SAM" id="Coils"/>
    </source>
</evidence>
<feature type="transmembrane region" description="Helical" evidence="11">
    <location>
        <begin position="448"/>
        <end position="470"/>
    </location>
</feature>
<dbReference type="CDD" id="cd00200">
    <property type="entry name" value="WD40"/>
    <property type="match status" value="1"/>
</dbReference>
<evidence type="ECO:0000259" key="13">
    <source>
        <dbReference type="PROSITE" id="PS50850"/>
    </source>
</evidence>
<keyword evidence="9" id="KW-0175">Coiled coil</keyword>
<evidence type="ECO:0000256" key="8">
    <source>
        <dbReference type="PROSITE-ProRule" id="PRU00221"/>
    </source>
</evidence>
<feature type="transmembrane region" description="Helical" evidence="11">
    <location>
        <begin position="309"/>
        <end position="333"/>
    </location>
</feature>
<feature type="compositionally biased region" description="Low complexity" evidence="10">
    <location>
        <begin position="567"/>
        <end position="584"/>
    </location>
</feature>
<dbReference type="SMART" id="SM00320">
    <property type="entry name" value="WD40"/>
    <property type="match status" value="9"/>
</dbReference>
<dbReference type="PROSITE" id="PS00678">
    <property type="entry name" value="WD_REPEATS_1"/>
    <property type="match status" value="2"/>
</dbReference>
<dbReference type="InterPro" id="IPR020846">
    <property type="entry name" value="MFS_dom"/>
</dbReference>
<dbReference type="Gene3D" id="3.40.50.300">
    <property type="entry name" value="P-loop containing nucleotide triphosphate hydrolases"/>
    <property type="match status" value="1"/>
</dbReference>
<dbReference type="Proteomes" id="UP000070054">
    <property type="component" value="Unassembled WGS sequence"/>
</dbReference>
<dbReference type="InterPro" id="IPR005829">
    <property type="entry name" value="Sugar_transporter_CS"/>
</dbReference>
<feature type="transmembrane region" description="Helical" evidence="11">
    <location>
        <begin position="345"/>
        <end position="367"/>
    </location>
</feature>
<accession>A0A135TKE9</accession>
<feature type="transmembrane region" description="Helical" evidence="11">
    <location>
        <begin position="387"/>
        <end position="408"/>
    </location>
</feature>
<dbReference type="Pfam" id="PF00400">
    <property type="entry name" value="WD40"/>
    <property type="match status" value="5"/>
</dbReference>
<evidence type="ECO:0000313" key="15">
    <source>
        <dbReference type="Proteomes" id="UP000070054"/>
    </source>
</evidence>
<dbReference type="PROSITE" id="PS50294">
    <property type="entry name" value="WD_REPEATS_REGION"/>
    <property type="match status" value="2"/>
</dbReference>
<dbReference type="Pfam" id="PF17100">
    <property type="entry name" value="NACHT_N"/>
    <property type="match status" value="1"/>
</dbReference>
<keyword evidence="5 11" id="KW-1133">Transmembrane helix</keyword>
<dbReference type="InterPro" id="IPR011047">
    <property type="entry name" value="Quinoprotein_ADH-like_sf"/>
</dbReference>
<dbReference type="InterPro" id="IPR036259">
    <property type="entry name" value="MFS_trans_sf"/>
</dbReference>
<evidence type="ECO:0000256" key="4">
    <source>
        <dbReference type="ARBA" id="ARBA00022737"/>
    </source>
</evidence>
<dbReference type="GO" id="GO:0022857">
    <property type="term" value="F:transmembrane transporter activity"/>
    <property type="evidence" value="ECO:0007669"/>
    <property type="project" value="InterPro"/>
</dbReference>
<keyword evidence="4" id="KW-0677">Repeat</keyword>
<dbReference type="GO" id="GO:0140115">
    <property type="term" value="P:export across plasma membrane"/>
    <property type="evidence" value="ECO:0007669"/>
    <property type="project" value="UniProtKB-ARBA"/>
</dbReference>
<protein>
    <recommendedName>
        <fullName evidence="16">Vegetative incompatibility protein HET-E-1</fullName>
    </recommendedName>
</protein>
<dbReference type="Pfam" id="PF24883">
    <property type="entry name" value="NPHP3_N"/>
    <property type="match status" value="1"/>
</dbReference>
<comment type="subcellular location">
    <subcellularLocation>
        <location evidence="1">Membrane</location>
        <topology evidence="1">Multi-pass membrane protein</topology>
    </subcellularLocation>
</comment>
<dbReference type="Pfam" id="PF07690">
    <property type="entry name" value="MFS_1"/>
    <property type="match status" value="1"/>
</dbReference>
<dbReference type="PROSITE" id="PS50837">
    <property type="entry name" value="NACHT"/>
    <property type="match status" value="1"/>
</dbReference>
<dbReference type="Gene3D" id="2.130.10.10">
    <property type="entry name" value="YVTN repeat-like/Quinoprotein amine dehydrogenase"/>
    <property type="match status" value="3"/>
</dbReference>
<dbReference type="OrthoDB" id="538223at2759"/>
<feature type="transmembrane region" description="Helical" evidence="11">
    <location>
        <begin position="203"/>
        <end position="223"/>
    </location>
</feature>
<dbReference type="EMBL" id="JEMN01001089">
    <property type="protein sequence ID" value="KXH48569.1"/>
    <property type="molecule type" value="Genomic_DNA"/>
</dbReference>
<comment type="caution">
    <text evidence="14">The sequence shown here is derived from an EMBL/GenBank/DDBJ whole genome shotgun (WGS) entry which is preliminary data.</text>
</comment>
<evidence type="ECO:0000256" key="3">
    <source>
        <dbReference type="ARBA" id="ARBA00022692"/>
    </source>
</evidence>
<keyword evidence="15" id="KW-1185">Reference proteome</keyword>
<evidence type="ECO:0000256" key="2">
    <source>
        <dbReference type="ARBA" id="ARBA00022574"/>
    </source>
</evidence>
<feature type="repeat" description="WD" evidence="8">
    <location>
        <begin position="1639"/>
        <end position="1670"/>
    </location>
</feature>
<dbReference type="GO" id="GO:0005886">
    <property type="term" value="C:plasma membrane"/>
    <property type="evidence" value="ECO:0007669"/>
    <property type="project" value="TreeGrafter"/>
</dbReference>
<dbReference type="SUPFAM" id="SSF50998">
    <property type="entry name" value="Quinoprotein alcohol dehydrogenase-like"/>
    <property type="match status" value="1"/>
</dbReference>
<feature type="domain" description="NACHT" evidence="12">
    <location>
        <begin position="908"/>
        <end position="1051"/>
    </location>
</feature>
<evidence type="ECO:0000256" key="7">
    <source>
        <dbReference type="ARBA" id="ARBA00023180"/>
    </source>
</evidence>
<feature type="repeat" description="WD" evidence="8">
    <location>
        <begin position="1451"/>
        <end position="1492"/>
    </location>
</feature>
<dbReference type="InterPro" id="IPR027417">
    <property type="entry name" value="P-loop_NTPase"/>
</dbReference>
<keyword evidence="2 8" id="KW-0853">WD repeat</keyword>
<evidence type="ECO:0000256" key="5">
    <source>
        <dbReference type="ARBA" id="ARBA00022989"/>
    </source>
</evidence>
<dbReference type="InterPro" id="IPR031359">
    <property type="entry name" value="NACHT_N"/>
</dbReference>
<dbReference type="InterPro" id="IPR007111">
    <property type="entry name" value="NACHT_NTPase"/>
</dbReference>
<keyword evidence="6 11" id="KW-0472">Membrane</keyword>
<dbReference type="PROSITE" id="PS50082">
    <property type="entry name" value="WD_REPEATS_2"/>
    <property type="match status" value="4"/>
</dbReference>
<dbReference type="PANTHER" id="PTHR23502:SF145">
    <property type="entry name" value="MULTIDRUG TRANSPORTER, PUTATIVE-RELATED"/>
    <property type="match status" value="1"/>
</dbReference>
<keyword evidence="3 11" id="KW-0812">Transmembrane</keyword>
<feature type="domain" description="Major facilitator superfamily (MFS) profile" evidence="13">
    <location>
        <begin position="81"/>
        <end position="509"/>
    </location>
</feature>
<dbReference type="PANTHER" id="PTHR23502">
    <property type="entry name" value="MAJOR FACILITATOR SUPERFAMILY"/>
    <property type="match status" value="1"/>
</dbReference>
<dbReference type="SUPFAM" id="SSF103473">
    <property type="entry name" value="MFS general substrate transporter"/>
    <property type="match status" value="1"/>
</dbReference>
<gene>
    <name evidence="14" type="ORF">CNYM01_04345</name>
</gene>
<dbReference type="SUPFAM" id="SSF52540">
    <property type="entry name" value="P-loop containing nucleoside triphosphate hydrolases"/>
    <property type="match status" value="1"/>
</dbReference>
<reference evidence="14 15" key="1">
    <citation type="submission" date="2014-02" db="EMBL/GenBank/DDBJ databases">
        <title>The genome sequence of Colletotrichum nymphaeae SA-01.</title>
        <authorList>
            <person name="Baroncelli R."/>
            <person name="Thon M.R."/>
        </authorList>
    </citation>
    <scope>NUCLEOTIDE SEQUENCE [LARGE SCALE GENOMIC DNA]</scope>
    <source>
        <strain evidence="14 15">SA-01</strain>
    </source>
</reference>
<dbReference type="InterPro" id="IPR011701">
    <property type="entry name" value="MFS"/>
</dbReference>
<dbReference type="PROSITE" id="PS50850">
    <property type="entry name" value="MFS"/>
    <property type="match status" value="1"/>
</dbReference>
<dbReference type="InterPro" id="IPR056884">
    <property type="entry name" value="NPHP3-like_N"/>
</dbReference>
<feature type="region of interest" description="Disordered" evidence="10">
    <location>
        <begin position="565"/>
        <end position="584"/>
    </location>
</feature>
<feature type="transmembrane region" description="Helical" evidence="11">
    <location>
        <begin position="673"/>
        <end position="693"/>
    </location>
</feature>
<dbReference type="InterPro" id="IPR019775">
    <property type="entry name" value="WD40_repeat_CS"/>
</dbReference>
<feature type="transmembrane region" description="Helical" evidence="11">
    <location>
        <begin position="76"/>
        <end position="95"/>
    </location>
</feature>
<keyword evidence="7" id="KW-0325">Glycoprotein</keyword>
<name>A0A135TKE9_9PEZI</name>
<evidence type="ECO:0008006" key="16">
    <source>
        <dbReference type="Google" id="ProtNLM"/>
    </source>
</evidence>
<feature type="repeat" description="WD" evidence="8">
    <location>
        <begin position="1596"/>
        <end position="1630"/>
    </location>
</feature>
<dbReference type="GO" id="GO:0042908">
    <property type="term" value="P:xenobiotic transport"/>
    <property type="evidence" value="ECO:0007669"/>
    <property type="project" value="UniProtKB-ARBA"/>
</dbReference>
<dbReference type="InterPro" id="IPR015943">
    <property type="entry name" value="WD40/YVTN_repeat-like_dom_sf"/>
</dbReference>
<feature type="transmembrane region" description="Helical" evidence="11">
    <location>
        <begin position="482"/>
        <end position="504"/>
    </location>
</feature>
<dbReference type="CDD" id="cd17323">
    <property type="entry name" value="MFS_Tpo1_MDR_like"/>
    <property type="match status" value="1"/>
</dbReference>
<proteinExistence type="predicted"/>
<dbReference type="Gene3D" id="1.20.1250.20">
    <property type="entry name" value="MFS general substrate transporter like domains"/>
    <property type="match status" value="1"/>
</dbReference>
<feature type="transmembrane region" description="Helical" evidence="11">
    <location>
        <begin position="235"/>
        <end position="254"/>
    </location>
</feature>
<evidence type="ECO:0000256" key="1">
    <source>
        <dbReference type="ARBA" id="ARBA00004141"/>
    </source>
</evidence>
<feature type="transmembrane region" description="Helical" evidence="11">
    <location>
        <begin position="147"/>
        <end position="165"/>
    </location>
</feature>
<feature type="transmembrane region" description="Helical" evidence="11">
    <location>
        <begin position="414"/>
        <end position="436"/>
    </location>
</feature>
<dbReference type="FunFam" id="1.20.1250.20:FF:000011">
    <property type="entry name" value="MFS multidrug transporter, putative"/>
    <property type="match status" value="1"/>
</dbReference>
<feature type="coiled-coil region" evidence="9">
    <location>
        <begin position="740"/>
        <end position="767"/>
    </location>
</feature>
<feature type="transmembrane region" description="Helical" evidence="11">
    <location>
        <begin position="115"/>
        <end position="135"/>
    </location>
</feature>
<evidence type="ECO:0000259" key="12">
    <source>
        <dbReference type="PROSITE" id="PS50837"/>
    </source>
</evidence>
<evidence type="ECO:0000256" key="10">
    <source>
        <dbReference type="SAM" id="MobiDB-lite"/>
    </source>
</evidence>
<feature type="repeat" description="WD" evidence="8">
    <location>
        <begin position="1728"/>
        <end position="1761"/>
    </location>
</feature>